<gene>
    <name evidence="2" type="ORF">BS50DRAFT_64582</name>
</gene>
<evidence type="ECO:0000313" key="2">
    <source>
        <dbReference type="EMBL" id="PSN58663.1"/>
    </source>
</evidence>
<evidence type="ECO:0008006" key="4">
    <source>
        <dbReference type="Google" id="ProtNLM"/>
    </source>
</evidence>
<feature type="chain" id="PRO_5015542052" description="Extracellular membrane protein CFEM domain-containing protein" evidence="1">
    <location>
        <begin position="20"/>
        <end position="99"/>
    </location>
</feature>
<feature type="signal peptide" evidence="1">
    <location>
        <begin position="1"/>
        <end position="19"/>
    </location>
</feature>
<dbReference type="EMBL" id="KZ678227">
    <property type="protein sequence ID" value="PSN58663.1"/>
    <property type="molecule type" value="Genomic_DNA"/>
</dbReference>
<evidence type="ECO:0000313" key="3">
    <source>
        <dbReference type="Proteomes" id="UP000240883"/>
    </source>
</evidence>
<proteinExistence type="predicted"/>
<dbReference type="AlphaFoldDB" id="A0A2T2MZL5"/>
<accession>A0A2T2MZL5</accession>
<evidence type="ECO:0000256" key="1">
    <source>
        <dbReference type="SAM" id="SignalP"/>
    </source>
</evidence>
<reference evidence="2 3" key="1">
    <citation type="journal article" date="2018" name="Front. Microbiol.">
        <title>Genome-Wide Analysis of Corynespora cassiicola Leaf Fall Disease Putative Effectors.</title>
        <authorList>
            <person name="Lopez D."/>
            <person name="Ribeiro S."/>
            <person name="Label P."/>
            <person name="Fumanal B."/>
            <person name="Venisse J.S."/>
            <person name="Kohler A."/>
            <person name="de Oliveira R.R."/>
            <person name="Labutti K."/>
            <person name="Lipzen A."/>
            <person name="Lail K."/>
            <person name="Bauer D."/>
            <person name="Ohm R.A."/>
            <person name="Barry K.W."/>
            <person name="Spatafora J."/>
            <person name="Grigoriev I.V."/>
            <person name="Martin F.M."/>
            <person name="Pujade-Renaud V."/>
        </authorList>
    </citation>
    <scope>NUCLEOTIDE SEQUENCE [LARGE SCALE GENOMIC DNA]</scope>
    <source>
        <strain evidence="2 3">Philippines</strain>
    </source>
</reference>
<dbReference type="Proteomes" id="UP000240883">
    <property type="component" value="Unassembled WGS sequence"/>
</dbReference>
<keyword evidence="3" id="KW-1185">Reference proteome</keyword>
<keyword evidence="1" id="KW-0732">Signal</keyword>
<protein>
    <recommendedName>
        <fullName evidence="4">Extracellular membrane protein CFEM domain-containing protein</fullName>
    </recommendedName>
</protein>
<name>A0A2T2MZL5_CORCC</name>
<sequence>MKLYTVLASIIASTPFVAGQFSCQCLTRSLVDNNPPAIFAAAGCRETGGTLCHFAAGNSNSCITARAWTDQQCQNWAGPFPAVTRAQCSLFTGGGCTAI</sequence>
<organism evidence="2 3">
    <name type="scientific">Corynespora cassiicola Philippines</name>
    <dbReference type="NCBI Taxonomy" id="1448308"/>
    <lineage>
        <taxon>Eukaryota</taxon>
        <taxon>Fungi</taxon>
        <taxon>Dikarya</taxon>
        <taxon>Ascomycota</taxon>
        <taxon>Pezizomycotina</taxon>
        <taxon>Dothideomycetes</taxon>
        <taxon>Pleosporomycetidae</taxon>
        <taxon>Pleosporales</taxon>
        <taxon>Corynesporascaceae</taxon>
        <taxon>Corynespora</taxon>
    </lineage>
</organism>